<comment type="caution">
    <text evidence="1">The sequence shown here is derived from an EMBL/GenBank/DDBJ whole genome shotgun (WGS) entry which is preliminary data.</text>
</comment>
<dbReference type="AlphaFoldDB" id="A0A609D552"/>
<reference evidence="1" key="1">
    <citation type="submission" date="2018-06" db="EMBL/GenBank/DDBJ databases">
        <authorList>
            <consortium name="NARMS: The National Antimicrobial Resistance Monitoring System"/>
        </authorList>
    </citation>
    <scope>NUCLEOTIDE SEQUENCE</scope>
    <source>
        <strain evidence="1">FSIS11810643</strain>
    </source>
</reference>
<accession>A0A609D552</accession>
<feature type="non-terminal residue" evidence="1">
    <location>
        <position position="1"/>
    </location>
</feature>
<protein>
    <submittedName>
        <fullName evidence="1">Uncharacterized protein</fullName>
    </submittedName>
</protein>
<dbReference type="EMBL" id="AAKSCW010000059">
    <property type="protein sequence ID" value="ECV3153032.1"/>
    <property type="molecule type" value="Genomic_DNA"/>
</dbReference>
<name>A0A609D552_SALMO</name>
<sequence length="89" mass="10702">NDSYNKYQVYSPFYDFGTLYESLQSLEEITYAFLDTCRNEVVNLYFPIEDKILIYGEGILENWFKYSQFLITIAYQPAKMSRLPQLRRD</sequence>
<organism evidence="1">
    <name type="scientific">Salmonella montevideo</name>
    <dbReference type="NCBI Taxonomy" id="115981"/>
    <lineage>
        <taxon>Bacteria</taxon>
        <taxon>Pseudomonadati</taxon>
        <taxon>Pseudomonadota</taxon>
        <taxon>Gammaproteobacteria</taxon>
        <taxon>Enterobacterales</taxon>
        <taxon>Enterobacteriaceae</taxon>
        <taxon>Salmonella</taxon>
    </lineage>
</organism>
<proteinExistence type="predicted"/>
<gene>
    <name evidence="1" type="ORF">DPL19_23340</name>
</gene>
<evidence type="ECO:0000313" key="1">
    <source>
        <dbReference type="EMBL" id="ECV3153032.1"/>
    </source>
</evidence>